<comment type="caution">
    <text evidence="1">The sequence shown here is derived from an EMBL/GenBank/DDBJ whole genome shotgun (WGS) entry which is preliminary data.</text>
</comment>
<evidence type="ECO:0000313" key="1">
    <source>
        <dbReference type="EMBL" id="OIQ60836.1"/>
    </source>
</evidence>
<proteinExistence type="predicted"/>
<dbReference type="EMBL" id="MDDC01000003">
    <property type="protein sequence ID" value="OIQ60836.1"/>
    <property type="molecule type" value="Genomic_DNA"/>
</dbReference>
<protein>
    <submittedName>
        <fullName evidence="1">Uncharacterized protein</fullName>
    </submittedName>
</protein>
<sequence length="108" mass="11584">MDETVRILLDLQSGNNIFPYVMQKVDFFRGSYLAFVFAGDGVKALQEAGVAGATPVPGLPVIDFLGIYPTWETLLPQFILLAAAALGVICQRRQVPAGRSGHTPPANP</sequence>
<evidence type="ECO:0000313" key="2">
    <source>
        <dbReference type="Proteomes" id="UP000182811"/>
    </source>
</evidence>
<organism evidence="1 2">
    <name type="scientific">Neomoorella thermoacetica</name>
    <name type="common">Clostridium thermoaceticum</name>
    <dbReference type="NCBI Taxonomy" id="1525"/>
    <lineage>
        <taxon>Bacteria</taxon>
        <taxon>Bacillati</taxon>
        <taxon>Bacillota</taxon>
        <taxon>Clostridia</taxon>
        <taxon>Neomoorellales</taxon>
        <taxon>Neomoorellaceae</taxon>
        <taxon>Neomoorella</taxon>
    </lineage>
</organism>
<accession>A0A1J5NZX2</accession>
<dbReference type="Proteomes" id="UP000182811">
    <property type="component" value="Unassembled WGS sequence"/>
</dbReference>
<name>A0A1J5NZX2_NEOTH</name>
<gene>
    <name evidence="1" type="ORF">MOTE_03630</name>
</gene>
<reference evidence="1 2" key="1">
    <citation type="submission" date="2016-08" db="EMBL/GenBank/DDBJ databases">
        <title>Genome-based comparison of Moorella thermoacetic strains.</title>
        <authorList>
            <person name="Poehlein A."/>
            <person name="Bengelsdorf F.R."/>
            <person name="Esser C."/>
            <person name="Duerre P."/>
            <person name="Daniel R."/>
        </authorList>
    </citation>
    <scope>NUCLEOTIDE SEQUENCE [LARGE SCALE GENOMIC DNA]</scope>
    <source>
        <strain evidence="1 2">DSM 21394</strain>
    </source>
</reference>
<dbReference type="AlphaFoldDB" id="A0A1J5NZX2"/>